<comment type="function">
    <text evidence="8">Catalyzes the phospholipid dependent N-acylation of the N-terminal cysteine of apolipoprotein, the last step in lipoprotein maturation.</text>
</comment>
<gene>
    <name evidence="8 10" type="primary">lnt</name>
    <name evidence="10" type="ORF">NCTC13354_00104</name>
</gene>
<feature type="transmembrane region" description="Helical" evidence="8">
    <location>
        <begin position="179"/>
        <end position="199"/>
    </location>
</feature>
<proteinExistence type="inferred from homology"/>
<evidence type="ECO:0000259" key="9">
    <source>
        <dbReference type="PROSITE" id="PS50263"/>
    </source>
</evidence>
<evidence type="ECO:0000256" key="3">
    <source>
        <dbReference type="ARBA" id="ARBA00022679"/>
    </source>
</evidence>
<keyword evidence="3 8" id="KW-0808">Transferase</keyword>
<dbReference type="HAMAP" id="MF_01148">
    <property type="entry name" value="Lnt"/>
    <property type="match status" value="1"/>
</dbReference>
<evidence type="ECO:0000313" key="11">
    <source>
        <dbReference type="Proteomes" id="UP000269542"/>
    </source>
</evidence>
<dbReference type="OrthoDB" id="9804277at2"/>
<dbReference type="Pfam" id="PF20154">
    <property type="entry name" value="LNT_N"/>
    <property type="match status" value="1"/>
</dbReference>
<evidence type="ECO:0000313" key="10">
    <source>
        <dbReference type="EMBL" id="VEI12426.1"/>
    </source>
</evidence>
<dbReference type="GO" id="GO:0005886">
    <property type="term" value="C:plasma membrane"/>
    <property type="evidence" value="ECO:0007669"/>
    <property type="project" value="UniProtKB-SubCell"/>
</dbReference>
<feature type="transmembrane region" description="Helical" evidence="8">
    <location>
        <begin position="151"/>
        <end position="172"/>
    </location>
</feature>
<evidence type="ECO:0000256" key="7">
    <source>
        <dbReference type="ARBA" id="ARBA00023315"/>
    </source>
</evidence>
<keyword evidence="11" id="KW-1185">Reference proteome</keyword>
<dbReference type="Gene3D" id="3.60.110.10">
    <property type="entry name" value="Carbon-nitrogen hydrolase"/>
    <property type="match status" value="1"/>
</dbReference>
<dbReference type="AlphaFoldDB" id="A0A448PBZ7"/>
<evidence type="ECO:0000256" key="2">
    <source>
        <dbReference type="ARBA" id="ARBA00022475"/>
    </source>
</evidence>
<dbReference type="InterPro" id="IPR045378">
    <property type="entry name" value="LNT_N"/>
</dbReference>
<evidence type="ECO:0000256" key="4">
    <source>
        <dbReference type="ARBA" id="ARBA00022692"/>
    </source>
</evidence>
<dbReference type="GO" id="GO:0042158">
    <property type="term" value="P:lipoprotein biosynthetic process"/>
    <property type="evidence" value="ECO:0007669"/>
    <property type="project" value="UniProtKB-UniRule"/>
</dbReference>
<dbReference type="EC" id="2.3.1.269" evidence="8"/>
<accession>A0A448PBZ7</accession>
<protein>
    <recommendedName>
        <fullName evidence="8">Apolipoprotein N-acyltransferase</fullName>
        <shortName evidence="8">ALP N-acyltransferase</shortName>
        <ecNumber evidence="8">2.3.1.269</ecNumber>
    </recommendedName>
</protein>
<feature type="domain" description="CN hydrolase" evidence="9">
    <location>
        <begin position="209"/>
        <end position="460"/>
    </location>
</feature>
<keyword evidence="2 8" id="KW-1003">Cell membrane</keyword>
<keyword evidence="4 8" id="KW-0812">Transmembrane</keyword>
<dbReference type="InterPro" id="IPR003010">
    <property type="entry name" value="C-N_Hydrolase"/>
</dbReference>
<dbReference type="InterPro" id="IPR036526">
    <property type="entry name" value="C-N_Hydrolase_sf"/>
</dbReference>
<dbReference type="PANTHER" id="PTHR38686:SF1">
    <property type="entry name" value="APOLIPOPROTEIN N-ACYLTRANSFERASE"/>
    <property type="match status" value="1"/>
</dbReference>
<feature type="transmembrane region" description="Helical" evidence="8">
    <location>
        <begin position="71"/>
        <end position="94"/>
    </location>
</feature>
<dbReference type="PROSITE" id="PS50263">
    <property type="entry name" value="CN_HYDROLASE"/>
    <property type="match status" value="1"/>
</dbReference>
<dbReference type="UniPathway" id="UPA00666"/>
<keyword evidence="5 8" id="KW-1133">Transmembrane helix</keyword>
<dbReference type="InterPro" id="IPR004563">
    <property type="entry name" value="Apolipo_AcylTrfase"/>
</dbReference>
<comment type="pathway">
    <text evidence="8">Protein modification; lipoprotein biosynthesis (N-acyl transfer).</text>
</comment>
<sequence length="499" mass="53310">MRFLAAIAGGVAMWLANEPTAWWALAFPAIALLWLIVNGRGAGRAFGLGSVCGAAFFLPLFHWATPAAGTALAQIALGLVEAIYIGVLAGVWALLSRLQIRDRPGVSIAIQIVTATLAWLAMEQLRSSWPFGGMPWGTLAFTMVDTPFARLAPYGSTTAVGGIVIVISLLVAHALTAGFFRGSVCVALAAMLAVVPIFVPVGGRSASTVKVAVVQGGPASPQAESRALAVTDNHVEATKELLERSEQPDFIVWPESSSDRDVRKDPTAGDAVTQLVEHAGVPLVMGTQEYIEQGRYNDVLVIEPQRGVTDRYSKQHPVPFGEYIPHRDFFRQFTDAVDLVSVDMLAGQGPAIVRVPTAGGELVLGVPICFEVAYTDIVADAVTQGAQLLVVPTNNASFTGTGLSPQQFAMSRFRAIEHSRTVIQVSTTAITGAINSRGRVFYEADQNVPAAEVLDIELQTKVTFAARSSRERTFIIYILGAVSAMVALAHSCRERRGQR</sequence>
<keyword evidence="10" id="KW-0449">Lipoprotein</keyword>
<dbReference type="GO" id="GO:0016410">
    <property type="term" value="F:N-acyltransferase activity"/>
    <property type="evidence" value="ECO:0007669"/>
    <property type="project" value="UniProtKB-UniRule"/>
</dbReference>
<feature type="transmembrane region" description="Helical" evidence="8">
    <location>
        <begin position="474"/>
        <end position="492"/>
    </location>
</feature>
<keyword evidence="7 8" id="KW-0012">Acyltransferase</keyword>
<dbReference type="Proteomes" id="UP000269542">
    <property type="component" value="Chromosome"/>
</dbReference>
<dbReference type="CDD" id="cd07571">
    <property type="entry name" value="ALP_N-acyl_transferase"/>
    <property type="match status" value="1"/>
</dbReference>
<name>A0A448PBZ7_9ACTO</name>
<keyword evidence="6 8" id="KW-0472">Membrane</keyword>
<dbReference type="KEGG" id="tbw:NCTC13354_00104"/>
<comment type="similarity">
    <text evidence="8">Belongs to the CN hydrolase family. Apolipoprotein N-acyltransferase subfamily.</text>
</comment>
<comment type="subcellular location">
    <subcellularLocation>
        <location evidence="1 8">Cell membrane</location>
        <topology evidence="1 8">Multi-pass membrane protein</topology>
    </subcellularLocation>
</comment>
<comment type="catalytic activity">
    <reaction evidence="8">
        <text>N-terminal S-1,2-diacyl-sn-glyceryl-L-cysteinyl-[lipoprotein] + a glycerophospholipid = N-acyl-S-1,2-diacyl-sn-glyceryl-L-cysteinyl-[lipoprotein] + a 2-acyl-sn-glycero-3-phospholipid + H(+)</text>
        <dbReference type="Rhea" id="RHEA:48228"/>
        <dbReference type="Rhea" id="RHEA-COMP:14681"/>
        <dbReference type="Rhea" id="RHEA-COMP:14684"/>
        <dbReference type="ChEBI" id="CHEBI:15378"/>
        <dbReference type="ChEBI" id="CHEBI:136912"/>
        <dbReference type="ChEBI" id="CHEBI:140656"/>
        <dbReference type="ChEBI" id="CHEBI:140657"/>
        <dbReference type="ChEBI" id="CHEBI:140660"/>
        <dbReference type="EC" id="2.3.1.269"/>
    </reaction>
</comment>
<dbReference type="PANTHER" id="PTHR38686">
    <property type="entry name" value="APOLIPOPROTEIN N-ACYLTRANSFERASE"/>
    <property type="match status" value="1"/>
</dbReference>
<organism evidence="10 11">
    <name type="scientific">Trueperella bialowiezensis</name>
    <dbReference type="NCBI Taxonomy" id="312285"/>
    <lineage>
        <taxon>Bacteria</taxon>
        <taxon>Bacillati</taxon>
        <taxon>Actinomycetota</taxon>
        <taxon>Actinomycetes</taxon>
        <taxon>Actinomycetales</taxon>
        <taxon>Actinomycetaceae</taxon>
        <taxon>Trueperella</taxon>
    </lineage>
</organism>
<evidence type="ECO:0000256" key="8">
    <source>
        <dbReference type="HAMAP-Rule" id="MF_01148"/>
    </source>
</evidence>
<feature type="transmembrane region" description="Helical" evidence="8">
    <location>
        <begin position="45"/>
        <end position="65"/>
    </location>
</feature>
<reference evidence="10 11" key="1">
    <citation type="submission" date="2018-12" db="EMBL/GenBank/DDBJ databases">
        <authorList>
            <consortium name="Pathogen Informatics"/>
        </authorList>
    </citation>
    <scope>NUCLEOTIDE SEQUENCE [LARGE SCALE GENOMIC DNA]</scope>
    <source>
        <strain evidence="10 11">NCTC13354</strain>
    </source>
</reference>
<dbReference type="Pfam" id="PF00795">
    <property type="entry name" value="CN_hydrolase"/>
    <property type="match status" value="1"/>
</dbReference>
<dbReference type="EMBL" id="LR134476">
    <property type="protein sequence ID" value="VEI12426.1"/>
    <property type="molecule type" value="Genomic_DNA"/>
</dbReference>
<evidence type="ECO:0000256" key="5">
    <source>
        <dbReference type="ARBA" id="ARBA00022989"/>
    </source>
</evidence>
<dbReference type="SUPFAM" id="SSF56317">
    <property type="entry name" value="Carbon-nitrogen hydrolase"/>
    <property type="match status" value="1"/>
</dbReference>
<feature type="transmembrane region" description="Helical" evidence="8">
    <location>
        <begin position="20"/>
        <end position="38"/>
    </location>
</feature>
<feature type="transmembrane region" description="Helical" evidence="8">
    <location>
        <begin position="106"/>
        <end position="122"/>
    </location>
</feature>
<dbReference type="RefSeq" id="WP_126415631.1">
    <property type="nucleotide sequence ID" value="NZ_LR134476.1"/>
</dbReference>
<dbReference type="NCBIfam" id="TIGR00546">
    <property type="entry name" value="lnt"/>
    <property type="match status" value="1"/>
</dbReference>
<evidence type="ECO:0000256" key="1">
    <source>
        <dbReference type="ARBA" id="ARBA00004651"/>
    </source>
</evidence>
<evidence type="ECO:0000256" key="6">
    <source>
        <dbReference type="ARBA" id="ARBA00023136"/>
    </source>
</evidence>